<gene>
    <name evidence="4" type="ORF">SAMN04488541_1003135</name>
</gene>
<dbReference type="PANTHER" id="PTHR11527">
    <property type="entry name" value="HEAT-SHOCK PROTEIN 20 FAMILY MEMBER"/>
    <property type="match status" value="1"/>
</dbReference>
<dbReference type="SUPFAM" id="SSF49764">
    <property type="entry name" value="HSP20-like chaperones"/>
    <property type="match status" value="1"/>
</dbReference>
<proteinExistence type="inferred from homology"/>
<feature type="domain" description="SHSP" evidence="3">
    <location>
        <begin position="33"/>
        <end position="142"/>
    </location>
</feature>
<dbReference type="InterPro" id="IPR002068">
    <property type="entry name" value="A-crystallin/Hsp20_dom"/>
</dbReference>
<evidence type="ECO:0000256" key="1">
    <source>
        <dbReference type="PROSITE-ProRule" id="PRU00285"/>
    </source>
</evidence>
<dbReference type="CDD" id="cd06464">
    <property type="entry name" value="ACD_sHsps-like"/>
    <property type="match status" value="1"/>
</dbReference>
<dbReference type="Gene3D" id="2.60.40.790">
    <property type="match status" value="1"/>
</dbReference>
<sequence>MRFGTRKGNYGYAPFFRVWADACGTDWQEKLQEVMQFGHPAVNIVDNESDFTLEVAAPGLQKEDFNIEVKNDKLTIWTQVKTQENAKKYARKEFGFGNFKRTFTLSDKVDTDNISARYSDGILYVVLPKIAQPKTGKNINID</sequence>
<dbReference type="RefSeq" id="WP_091539593.1">
    <property type="nucleotide sequence ID" value="NZ_FONY01000003.1"/>
</dbReference>
<dbReference type="Proteomes" id="UP000199513">
    <property type="component" value="Unassembled WGS sequence"/>
</dbReference>
<dbReference type="Pfam" id="PF00011">
    <property type="entry name" value="HSP20"/>
    <property type="match status" value="1"/>
</dbReference>
<dbReference type="InterPro" id="IPR031107">
    <property type="entry name" value="Small_HSP"/>
</dbReference>
<dbReference type="AlphaFoldDB" id="A0A1I2BSR4"/>
<name>A0A1I2BSR4_9BACT</name>
<evidence type="ECO:0000313" key="4">
    <source>
        <dbReference type="EMBL" id="SFE58948.1"/>
    </source>
</evidence>
<evidence type="ECO:0000256" key="2">
    <source>
        <dbReference type="RuleBase" id="RU003616"/>
    </source>
</evidence>
<keyword evidence="5" id="KW-1185">Reference proteome</keyword>
<evidence type="ECO:0000259" key="3">
    <source>
        <dbReference type="PROSITE" id="PS01031"/>
    </source>
</evidence>
<dbReference type="EMBL" id="FONY01000003">
    <property type="protein sequence ID" value="SFE58948.1"/>
    <property type="molecule type" value="Genomic_DNA"/>
</dbReference>
<comment type="similarity">
    <text evidence="1 2">Belongs to the small heat shock protein (HSP20) family.</text>
</comment>
<protein>
    <submittedName>
        <fullName evidence="4">HSP20 family protein</fullName>
    </submittedName>
</protein>
<dbReference type="PROSITE" id="PS01031">
    <property type="entry name" value="SHSP"/>
    <property type="match status" value="1"/>
</dbReference>
<accession>A0A1I2BSR4</accession>
<evidence type="ECO:0000313" key="5">
    <source>
        <dbReference type="Proteomes" id="UP000199513"/>
    </source>
</evidence>
<dbReference type="InterPro" id="IPR008978">
    <property type="entry name" value="HSP20-like_chaperone"/>
</dbReference>
<dbReference type="STRING" id="1003.SAMN04488541_1003135"/>
<dbReference type="OrthoDB" id="9814487at2"/>
<reference evidence="4 5" key="1">
    <citation type="submission" date="2016-10" db="EMBL/GenBank/DDBJ databases">
        <authorList>
            <person name="de Groot N.N."/>
        </authorList>
    </citation>
    <scope>NUCLEOTIDE SEQUENCE [LARGE SCALE GENOMIC DNA]</scope>
    <source>
        <strain>GEY</strain>
        <strain evidence="5">DSM 9560</strain>
    </source>
</reference>
<organism evidence="4 5">
    <name type="scientific">Thermoflexibacter ruber</name>
    <dbReference type="NCBI Taxonomy" id="1003"/>
    <lineage>
        <taxon>Bacteria</taxon>
        <taxon>Pseudomonadati</taxon>
        <taxon>Bacteroidota</taxon>
        <taxon>Cytophagia</taxon>
        <taxon>Cytophagales</taxon>
        <taxon>Thermoflexibacteraceae</taxon>
        <taxon>Thermoflexibacter</taxon>
    </lineage>
</organism>